<reference evidence="2" key="1">
    <citation type="submission" date="2022-12" db="EMBL/GenBank/DDBJ databases">
        <title>Reference genome sequencing for broad-spectrum identification of bacterial and archaeal isolates by mass spectrometry.</title>
        <authorList>
            <person name="Sekiguchi Y."/>
            <person name="Tourlousse D.M."/>
        </authorList>
    </citation>
    <scope>NUCLEOTIDE SEQUENCE</scope>
    <source>
        <strain evidence="2">14</strain>
    </source>
</reference>
<name>A0A9W6CX70_9MICO</name>
<dbReference type="SUPFAM" id="SSF111331">
    <property type="entry name" value="NAD kinase/diacylglycerol kinase-like"/>
    <property type="match status" value="1"/>
</dbReference>
<dbReference type="GO" id="GO:0008929">
    <property type="term" value="F:methylglyoxal synthase activity"/>
    <property type="evidence" value="ECO:0007669"/>
    <property type="project" value="InterPro"/>
</dbReference>
<keyword evidence="3" id="KW-1185">Reference proteome</keyword>
<dbReference type="Gene3D" id="3.40.50.10330">
    <property type="entry name" value="Probable inorganic polyphosphate/atp-NAD kinase, domain 1"/>
    <property type="match status" value="1"/>
</dbReference>
<dbReference type="GO" id="GO:0019242">
    <property type="term" value="P:methylglyoxal biosynthetic process"/>
    <property type="evidence" value="ECO:0007669"/>
    <property type="project" value="InterPro"/>
</dbReference>
<protein>
    <recommendedName>
        <fullName evidence="1">DAGKc domain-containing protein</fullName>
    </recommendedName>
</protein>
<dbReference type="InterPro" id="IPR045540">
    <property type="entry name" value="YegS/DAGK_C"/>
</dbReference>
<dbReference type="EMBL" id="BSDP01000001">
    <property type="protein sequence ID" value="GLI26964.1"/>
    <property type="molecule type" value="Genomic_DNA"/>
</dbReference>
<gene>
    <name evidence="2" type="ORF">ARHIZOSPH14_12060</name>
</gene>
<accession>A0A9W6CX70</accession>
<organism evidence="2 3">
    <name type="scientific">Agromyces rhizosphaerae</name>
    <dbReference type="NCBI Taxonomy" id="88374"/>
    <lineage>
        <taxon>Bacteria</taxon>
        <taxon>Bacillati</taxon>
        <taxon>Actinomycetota</taxon>
        <taxon>Actinomycetes</taxon>
        <taxon>Micrococcales</taxon>
        <taxon>Microbacteriaceae</taxon>
        <taxon>Agromyces</taxon>
    </lineage>
</organism>
<dbReference type="InterPro" id="IPR016064">
    <property type="entry name" value="NAD/diacylglycerol_kinase_sf"/>
</dbReference>
<dbReference type="Pfam" id="PF00781">
    <property type="entry name" value="DAGK_cat"/>
    <property type="match status" value="1"/>
</dbReference>
<dbReference type="AlphaFoldDB" id="A0A9W6CX70"/>
<evidence type="ECO:0000259" key="1">
    <source>
        <dbReference type="PROSITE" id="PS50146"/>
    </source>
</evidence>
<dbReference type="Proteomes" id="UP001144396">
    <property type="component" value="Unassembled WGS sequence"/>
</dbReference>
<dbReference type="GO" id="GO:0005829">
    <property type="term" value="C:cytosol"/>
    <property type="evidence" value="ECO:0007669"/>
    <property type="project" value="TreeGrafter"/>
</dbReference>
<dbReference type="PANTHER" id="PTHR30492:SF0">
    <property type="entry name" value="METHYLGLYOXAL SYNTHASE"/>
    <property type="match status" value="1"/>
</dbReference>
<evidence type="ECO:0000313" key="2">
    <source>
        <dbReference type="EMBL" id="GLI26964.1"/>
    </source>
</evidence>
<dbReference type="Gene3D" id="2.60.200.40">
    <property type="match status" value="1"/>
</dbReference>
<sequence length="324" mass="34827">MIYNPTKKGVEALRRDVASAIEEAGWAEPVWIETEADDPGKGMAEIAVAKGVDLVIAAGGDGTVRAVAEGLRGTGVEMAAVPLGTGNLLARTLGIPVNDVKGALQTALHGVPRAIDVIMLEVTRPGGEAETFASLVMAGIGIDADMIAKTSDDLKKRVGWLAYVEGAVRALPESEPFRVYYRLDDDHAHRARVSSVLIANLGDLPGNVELIPDAEVDDGRLDVAVLQPKGFLGWLQVWRRVTWENRVLRRTAVGRTVIKMRDDTEGSERSSVIAYLRGRSFSLDLGDDAKELEVDGDEFGKVVKIAAKTDASSVVIRVDREHLG</sequence>
<feature type="domain" description="DAGKc" evidence="1">
    <location>
        <begin position="1"/>
        <end position="125"/>
    </location>
</feature>
<dbReference type="InterPro" id="IPR004363">
    <property type="entry name" value="Methylgl_synth"/>
</dbReference>
<comment type="caution">
    <text evidence="2">The sequence shown here is derived from an EMBL/GenBank/DDBJ whole genome shotgun (WGS) entry which is preliminary data.</text>
</comment>
<dbReference type="PANTHER" id="PTHR30492">
    <property type="entry name" value="METHYLGLYOXAL SYNTHASE"/>
    <property type="match status" value="1"/>
</dbReference>
<evidence type="ECO:0000313" key="3">
    <source>
        <dbReference type="Proteomes" id="UP001144396"/>
    </source>
</evidence>
<dbReference type="SMART" id="SM00046">
    <property type="entry name" value="DAGKc"/>
    <property type="match status" value="1"/>
</dbReference>
<dbReference type="InterPro" id="IPR017438">
    <property type="entry name" value="ATP-NAD_kinase_N"/>
</dbReference>
<proteinExistence type="predicted"/>
<dbReference type="PROSITE" id="PS50146">
    <property type="entry name" value="DAGK"/>
    <property type="match status" value="1"/>
</dbReference>
<dbReference type="GO" id="GO:0016301">
    <property type="term" value="F:kinase activity"/>
    <property type="evidence" value="ECO:0007669"/>
    <property type="project" value="InterPro"/>
</dbReference>
<dbReference type="InterPro" id="IPR001206">
    <property type="entry name" value="Diacylglycerol_kinase_cat_dom"/>
</dbReference>
<dbReference type="Pfam" id="PF19279">
    <property type="entry name" value="YegS_C"/>
    <property type="match status" value="1"/>
</dbReference>